<sequence>MYISLNSLWRLSTGWPIIMVTPCRLPLLRFISDYCFLLECTFAHLLTLVCHFQYLCVTRGIPELFLLTAVAKLMPISKTIVFWHALFLKG</sequence>
<gene>
    <name evidence="1" type="primary">Acey_s0012.g1784</name>
    <name evidence="1" type="ORF">Y032_0012g1784</name>
</gene>
<dbReference type="AlphaFoldDB" id="A0A016VDA4"/>
<keyword evidence="2" id="KW-1185">Reference proteome</keyword>
<organism evidence="1 2">
    <name type="scientific">Ancylostoma ceylanicum</name>
    <dbReference type="NCBI Taxonomy" id="53326"/>
    <lineage>
        <taxon>Eukaryota</taxon>
        <taxon>Metazoa</taxon>
        <taxon>Ecdysozoa</taxon>
        <taxon>Nematoda</taxon>
        <taxon>Chromadorea</taxon>
        <taxon>Rhabditida</taxon>
        <taxon>Rhabditina</taxon>
        <taxon>Rhabditomorpha</taxon>
        <taxon>Strongyloidea</taxon>
        <taxon>Ancylostomatidae</taxon>
        <taxon>Ancylostomatinae</taxon>
        <taxon>Ancylostoma</taxon>
    </lineage>
</organism>
<evidence type="ECO:0000313" key="2">
    <source>
        <dbReference type="Proteomes" id="UP000024635"/>
    </source>
</evidence>
<protein>
    <submittedName>
        <fullName evidence="1">Uncharacterized protein</fullName>
    </submittedName>
</protein>
<dbReference type="Proteomes" id="UP000024635">
    <property type="component" value="Unassembled WGS sequence"/>
</dbReference>
<comment type="caution">
    <text evidence="1">The sequence shown here is derived from an EMBL/GenBank/DDBJ whole genome shotgun (WGS) entry which is preliminary data.</text>
</comment>
<reference evidence="2" key="1">
    <citation type="journal article" date="2015" name="Nat. Genet.">
        <title>The genome and transcriptome of the zoonotic hookworm Ancylostoma ceylanicum identify infection-specific gene families.</title>
        <authorList>
            <person name="Schwarz E.M."/>
            <person name="Hu Y."/>
            <person name="Antoshechkin I."/>
            <person name="Miller M.M."/>
            <person name="Sternberg P.W."/>
            <person name="Aroian R.V."/>
        </authorList>
    </citation>
    <scope>NUCLEOTIDE SEQUENCE</scope>
    <source>
        <strain evidence="2">HY135</strain>
    </source>
</reference>
<accession>A0A016VDA4</accession>
<dbReference type="EMBL" id="JARK01001348">
    <property type="protein sequence ID" value="EYC25246.1"/>
    <property type="molecule type" value="Genomic_DNA"/>
</dbReference>
<evidence type="ECO:0000313" key="1">
    <source>
        <dbReference type="EMBL" id="EYC25246.1"/>
    </source>
</evidence>
<name>A0A016VDA4_9BILA</name>
<proteinExistence type="predicted"/>